<evidence type="ECO:0000313" key="7">
    <source>
        <dbReference type="EMBL" id="MBB4927765.1"/>
    </source>
</evidence>
<dbReference type="RefSeq" id="WP_184944427.1">
    <property type="nucleotide sequence ID" value="NZ_JACHJV010000002.1"/>
</dbReference>
<dbReference type="CDD" id="cd06558">
    <property type="entry name" value="crotonase-like"/>
    <property type="match status" value="1"/>
</dbReference>
<dbReference type="EMBL" id="JACHJV010000002">
    <property type="protein sequence ID" value="MBB4927765.1"/>
    <property type="molecule type" value="Genomic_DNA"/>
</dbReference>
<dbReference type="PROSITE" id="PS00166">
    <property type="entry name" value="ENOYL_COA_HYDRATASE"/>
    <property type="match status" value="1"/>
</dbReference>
<dbReference type="Pfam" id="PF00378">
    <property type="entry name" value="ECH_1"/>
    <property type="match status" value="1"/>
</dbReference>
<comment type="catalytic activity">
    <reaction evidence="3">
        <text>a (3S)-3-hydroxyacyl-CoA = a (2E)-enoyl-CoA + H2O</text>
        <dbReference type="Rhea" id="RHEA:16105"/>
        <dbReference type="ChEBI" id="CHEBI:15377"/>
        <dbReference type="ChEBI" id="CHEBI:57318"/>
        <dbReference type="ChEBI" id="CHEBI:58856"/>
        <dbReference type="EC" id="4.2.1.17"/>
    </reaction>
</comment>
<comment type="catalytic activity">
    <reaction evidence="4">
        <text>a 4-saturated-(3S)-3-hydroxyacyl-CoA = a (3E)-enoyl-CoA + H2O</text>
        <dbReference type="Rhea" id="RHEA:20724"/>
        <dbReference type="ChEBI" id="CHEBI:15377"/>
        <dbReference type="ChEBI" id="CHEBI:58521"/>
        <dbReference type="ChEBI" id="CHEBI:137480"/>
        <dbReference type="EC" id="4.2.1.17"/>
    </reaction>
</comment>
<comment type="caution">
    <text evidence="7">The sequence shown here is derived from an EMBL/GenBank/DDBJ whole genome shotgun (WGS) entry which is preliminary data.</text>
</comment>
<dbReference type="InterPro" id="IPR001753">
    <property type="entry name" value="Enoyl-CoA_hydra/iso"/>
</dbReference>
<evidence type="ECO:0000256" key="3">
    <source>
        <dbReference type="ARBA" id="ARBA00023709"/>
    </source>
</evidence>
<dbReference type="NCBIfam" id="NF042430">
    <property type="entry name" value="EnCoAhydt_DpgD"/>
    <property type="match status" value="1"/>
</dbReference>
<organism evidence="7 8">
    <name type="scientific">Kitasatospora kifunensis</name>
    <name type="common">Streptomyces kifunensis</name>
    <dbReference type="NCBI Taxonomy" id="58351"/>
    <lineage>
        <taxon>Bacteria</taxon>
        <taxon>Bacillati</taxon>
        <taxon>Actinomycetota</taxon>
        <taxon>Actinomycetes</taxon>
        <taxon>Kitasatosporales</taxon>
        <taxon>Streptomycetaceae</taxon>
        <taxon>Kitasatospora</taxon>
    </lineage>
</organism>
<evidence type="ECO:0000256" key="5">
    <source>
        <dbReference type="RuleBase" id="RU003707"/>
    </source>
</evidence>
<sequence length="269" mass="29675">MELADLTRVRYQKRDRVAHVTLDRPECRNAMDLRMHEELACVWDDFEADDEVWLAVLTGAGDRAFSAGQDLKELADRIARGTNTPATFGSRGKPGWPRLTERFELAKPVIARVNGPAFGGGFELALACDVIVAADHATFALPEAKLGLMAGAGGVFRLTRQAPQRVALGHLITGRPMTAARAYELGLVNEVVPAEELDACVDAWVADILRCAPLSVRAIKQAAAAAATMPLEQAFRTRFRWEEQRMHSEDAEEGPRAFVEKRTPQWKAR</sequence>
<comment type="similarity">
    <text evidence="1 5">Belongs to the enoyl-CoA hydratase/isomerase family.</text>
</comment>
<dbReference type="InterPro" id="IPR054898">
    <property type="entry name" value="EnCoAhydt_DpgD"/>
</dbReference>
<dbReference type="SUPFAM" id="SSF52096">
    <property type="entry name" value="ClpP/crotonase"/>
    <property type="match status" value="1"/>
</dbReference>
<dbReference type="InterPro" id="IPR029045">
    <property type="entry name" value="ClpP/crotonase-like_dom_sf"/>
</dbReference>
<dbReference type="GO" id="GO:0006635">
    <property type="term" value="P:fatty acid beta-oxidation"/>
    <property type="evidence" value="ECO:0007669"/>
    <property type="project" value="TreeGrafter"/>
</dbReference>
<feature type="compositionally biased region" description="Basic and acidic residues" evidence="6">
    <location>
        <begin position="246"/>
        <end position="263"/>
    </location>
</feature>
<evidence type="ECO:0000256" key="2">
    <source>
        <dbReference type="ARBA" id="ARBA00023239"/>
    </source>
</evidence>
<evidence type="ECO:0000256" key="6">
    <source>
        <dbReference type="SAM" id="MobiDB-lite"/>
    </source>
</evidence>
<dbReference type="Gene3D" id="3.90.226.10">
    <property type="entry name" value="2-enoyl-CoA Hydratase, Chain A, domain 1"/>
    <property type="match status" value="1"/>
</dbReference>
<keyword evidence="8" id="KW-1185">Reference proteome</keyword>
<keyword evidence="2 7" id="KW-0456">Lyase</keyword>
<accession>A0A7W7VZJ5</accession>
<dbReference type="AlphaFoldDB" id="A0A7W7VZJ5"/>
<dbReference type="GO" id="GO:0004300">
    <property type="term" value="F:enoyl-CoA hydratase activity"/>
    <property type="evidence" value="ECO:0007669"/>
    <property type="project" value="UniProtKB-EC"/>
</dbReference>
<evidence type="ECO:0000313" key="8">
    <source>
        <dbReference type="Proteomes" id="UP000540506"/>
    </source>
</evidence>
<dbReference type="PANTHER" id="PTHR11941">
    <property type="entry name" value="ENOYL-COA HYDRATASE-RELATED"/>
    <property type="match status" value="1"/>
</dbReference>
<dbReference type="Proteomes" id="UP000540506">
    <property type="component" value="Unassembled WGS sequence"/>
</dbReference>
<name>A0A7W7VZJ5_KITKI</name>
<gene>
    <name evidence="7" type="ORF">FHR34_006860</name>
</gene>
<dbReference type="InterPro" id="IPR014748">
    <property type="entry name" value="Enoyl-CoA_hydra_C"/>
</dbReference>
<dbReference type="PANTHER" id="PTHR11941:SF54">
    <property type="entry name" value="ENOYL-COA HYDRATASE, MITOCHONDRIAL"/>
    <property type="match status" value="1"/>
</dbReference>
<evidence type="ECO:0000256" key="1">
    <source>
        <dbReference type="ARBA" id="ARBA00005254"/>
    </source>
</evidence>
<dbReference type="InterPro" id="IPR018376">
    <property type="entry name" value="Enoyl-CoA_hyd/isom_CS"/>
</dbReference>
<evidence type="ECO:0000256" key="4">
    <source>
        <dbReference type="ARBA" id="ARBA00023717"/>
    </source>
</evidence>
<proteinExistence type="inferred from homology"/>
<feature type="region of interest" description="Disordered" evidence="6">
    <location>
        <begin position="246"/>
        <end position="269"/>
    </location>
</feature>
<dbReference type="Gene3D" id="1.10.12.10">
    <property type="entry name" value="Lyase 2-enoyl-coa Hydratase, Chain A, domain 2"/>
    <property type="match status" value="1"/>
</dbReference>
<reference evidence="7 8" key="1">
    <citation type="submission" date="2020-08" db="EMBL/GenBank/DDBJ databases">
        <title>Sequencing the genomes of 1000 actinobacteria strains.</title>
        <authorList>
            <person name="Klenk H.-P."/>
        </authorList>
    </citation>
    <scope>NUCLEOTIDE SEQUENCE [LARGE SCALE GENOMIC DNA]</scope>
    <source>
        <strain evidence="7 8">DSM 41654</strain>
    </source>
</reference>
<dbReference type="EC" id="4.2.1.149" evidence="7"/>
<protein>
    <submittedName>
        <fullName evidence="7">Crotonobetainyl-CoA hydratase/dehydration protein DpgD</fullName>
        <ecNumber evidence="7">4.2.1.149</ecNumber>
    </submittedName>
</protein>